<organism evidence="6 7">
    <name type="scientific">Acetobacter orientalis</name>
    <dbReference type="NCBI Taxonomy" id="146474"/>
    <lineage>
        <taxon>Bacteria</taxon>
        <taxon>Pseudomonadati</taxon>
        <taxon>Pseudomonadota</taxon>
        <taxon>Alphaproteobacteria</taxon>
        <taxon>Acetobacterales</taxon>
        <taxon>Acetobacteraceae</taxon>
        <taxon>Acetobacter</taxon>
    </lineage>
</organism>
<protein>
    <submittedName>
        <fullName evidence="6">Integrase</fullName>
    </submittedName>
</protein>
<dbReference type="PROSITE" id="PS51898">
    <property type="entry name" value="TYR_RECOMBINASE"/>
    <property type="match status" value="1"/>
</dbReference>
<dbReference type="InterPro" id="IPR011010">
    <property type="entry name" value="DNA_brk_join_enz"/>
</dbReference>
<proteinExistence type="inferred from homology"/>
<keyword evidence="3" id="KW-0238">DNA-binding</keyword>
<dbReference type="InterPro" id="IPR010998">
    <property type="entry name" value="Integrase_recombinase_N"/>
</dbReference>
<dbReference type="PANTHER" id="PTHR30629">
    <property type="entry name" value="PROPHAGE INTEGRASE"/>
    <property type="match status" value="1"/>
</dbReference>
<evidence type="ECO:0000256" key="3">
    <source>
        <dbReference type="ARBA" id="ARBA00023125"/>
    </source>
</evidence>
<dbReference type="AlphaFoldDB" id="A0A2Z5ZMU8"/>
<dbReference type="Pfam" id="PF00589">
    <property type="entry name" value="Phage_integrase"/>
    <property type="match status" value="1"/>
</dbReference>
<dbReference type="Gene3D" id="1.10.443.10">
    <property type="entry name" value="Intergrase catalytic core"/>
    <property type="match status" value="1"/>
</dbReference>
<keyword evidence="2" id="KW-0229">DNA integration</keyword>
<dbReference type="PANTHER" id="PTHR30629:SF2">
    <property type="entry name" value="PROPHAGE INTEGRASE INTS-RELATED"/>
    <property type="match status" value="1"/>
</dbReference>
<dbReference type="InterPro" id="IPR002104">
    <property type="entry name" value="Integrase_catalytic"/>
</dbReference>
<dbReference type="EMBL" id="AP018515">
    <property type="protein sequence ID" value="BBC81467.1"/>
    <property type="molecule type" value="Genomic_DNA"/>
</dbReference>
<evidence type="ECO:0000313" key="6">
    <source>
        <dbReference type="EMBL" id="BBC81467.1"/>
    </source>
</evidence>
<dbReference type="CDD" id="cd00796">
    <property type="entry name" value="INT_Rci_Hp1_C"/>
    <property type="match status" value="1"/>
</dbReference>
<evidence type="ECO:0000256" key="2">
    <source>
        <dbReference type="ARBA" id="ARBA00022908"/>
    </source>
</evidence>
<name>A0A2Z5ZMU8_9PROT</name>
<evidence type="ECO:0000256" key="4">
    <source>
        <dbReference type="ARBA" id="ARBA00023172"/>
    </source>
</evidence>
<dbReference type="InterPro" id="IPR013762">
    <property type="entry name" value="Integrase-like_cat_sf"/>
</dbReference>
<sequence length="393" mass="44757">MDVPDPSKVIKPAFLRQFATNAKIIPRNEQGLFVMEMTKMAKHTKTKEPGIYYRGPAQYEVKIRRKGVAVSRTFDTFADALQFKATKVSKIDGDTFIDKTREKRTRLSTVIDLYMTEESPKKRSAKQEINRLLAWKKEDIASYPIISVEITDIVAWRDRRVSEGKAPSTIYNSLNLLSAVFKWARQHGYKVDNPCEGVARPKANEGRCVDLTDANEKRLLSACDDGPIWLIWVVQIAMHTAMRQGEIRALKWKDVHETHIHIPRSKNGSARDVPLTSAASACINAMRNILPRRLDGWVFGDPDADADDGGFTTWHVQYHYRTAIKRAGLAGELTFHDLRHVGCTRLAPLHRDCFELAKTTGHKDPRMLMRYYNPSIVERVAQIRARERALVTG</sequence>
<evidence type="ECO:0000256" key="1">
    <source>
        <dbReference type="ARBA" id="ARBA00008857"/>
    </source>
</evidence>
<dbReference type="Gene3D" id="1.10.150.130">
    <property type="match status" value="1"/>
</dbReference>
<dbReference type="GO" id="GO:0015074">
    <property type="term" value="P:DNA integration"/>
    <property type="evidence" value="ECO:0007669"/>
    <property type="project" value="UniProtKB-KW"/>
</dbReference>
<dbReference type="KEGG" id="aot:AcetOri_orf04729"/>
<feature type="domain" description="Tyr recombinase" evidence="5">
    <location>
        <begin position="206"/>
        <end position="385"/>
    </location>
</feature>
<gene>
    <name evidence="6" type="ORF">AcetOrient_orf04729</name>
</gene>
<evidence type="ECO:0000259" key="5">
    <source>
        <dbReference type="PROSITE" id="PS51898"/>
    </source>
</evidence>
<accession>A0A2Z5ZMU8</accession>
<dbReference type="InterPro" id="IPR050808">
    <property type="entry name" value="Phage_Integrase"/>
</dbReference>
<evidence type="ECO:0000313" key="7">
    <source>
        <dbReference type="Proteomes" id="UP000270034"/>
    </source>
</evidence>
<keyword evidence="4" id="KW-0233">DNA recombination</keyword>
<comment type="similarity">
    <text evidence="1">Belongs to the 'phage' integrase family.</text>
</comment>
<dbReference type="GO" id="GO:0003677">
    <property type="term" value="F:DNA binding"/>
    <property type="evidence" value="ECO:0007669"/>
    <property type="project" value="UniProtKB-KW"/>
</dbReference>
<dbReference type="GO" id="GO:0006310">
    <property type="term" value="P:DNA recombination"/>
    <property type="evidence" value="ECO:0007669"/>
    <property type="project" value="UniProtKB-KW"/>
</dbReference>
<dbReference type="SUPFAM" id="SSF56349">
    <property type="entry name" value="DNA breaking-rejoining enzymes"/>
    <property type="match status" value="1"/>
</dbReference>
<dbReference type="Proteomes" id="UP000270034">
    <property type="component" value="Chromosome"/>
</dbReference>
<reference evidence="6 7" key="1">
    <citation type="submission" date="2018-02" db="EMBL/GenBank/DDBJ databases">
        <title>Acetobacter orientalis genome.</title>
        <authorList>
            <person name="Nakashima N."/>
            <person name="Tamura T."/>
        </authorList>
    </citation>
    <scope>NUCLEOTIDE SEQUENCE [LARGE SCALE GENOMIC DNA]</scope>
    <source>
        <strain evidence="6 7">FAN1</strain>
    </source>
</reference>